<evidence type="ECO:0000256" key="6">
    <source>
        <dbReference type="ARBA" id="ARBA00022869"/>
    </source>
</evidence>
<dbReference type="PANTHER" id="PTHR10574:SF444">
    <property type="entry name" value="BASEMENT MEMBRANE-SPECIFIC HEPARAN SULFATE PROTEOGLYCAN CORE PROTEIN"/>
    <property type="match status" value="1"/>
</dbReference>
<reference evidence="12 13" key="1">
    <citation type="journal article" date="2015" name="Genome Biol.">
        <title>Comparative genomics of Steinernema reveals deeply conserved gene regulatory networks.</title>
        <authorList>
            <person name="Dillman A.R."/>
            <person name="Macchietto M."/>
            <person name="Porter C.F."/>
            <person name="Rogers A."/>
            <person name="Williams B."/>
            <person name="Antoshechkin I."/>
            <person name="Lee M.M."/>
            <person name="Goodwin Z."/>
            <person name="Lu X."/>
            <person name="Lewis E.E."/>
            <person name="Goodrich-Blair H."/>
            <person name="Stock S.P."/>
            <person name="Adams B.J."/>
            <person name="Sternberg P.W."/>
            <person name="Mortazavi A."/>
        </authorList>
    </citation>
    <scope>NUCLEOTIDE SEQUENCE [LARGE SCALE GENOMIC DNA]</scope>
    <source>
        <strain evidence="12 13">ALL</strain>
    </source>
</reference>
<evidence type="ECO:0000256" key="7">
    <source>
        <dbReference type="ARBA" id="ARBA00023157"/>
    </source>
</evidence>
<keyword evidence="4" id="KW-0732">Signal</keyword>
<dbReference type="InterPro" id="IPR002049">
    <property type="entry name" value="LE_dom"/>
</dbReference>
<organism evidence="12 13">
    <name type="scientific">Steinernema carpocapsae</name>
    <name type="common">Entomopathogenic nematode</name>
    <dbReference type="NCBI Taxonomy" id="34508"/>
    <lineage>
        <taxon>Eukaryota</taxon>
        <taxon>Metazoa</taxon>
        <taxon>Ecdysozoa</taxon>
        <taxon>Nematoda</taxon>
        <taxon>Chromadorea</taxon>
        <taxon>Rhabditida</taxon>
        <taxon>Tylenchina</taxon>
        <taxon>Panagrolaimomorpha</taxon>
        <taxon>Strongyloidoidea</taxon>
        <taxon>Steinernematidae</taxon>
        <taxon>Steinernema</taxon>
    </lineage>
</organism>
<proteinExistence type="predicted"/>
<dbReference type="Pfam" id="PF24973">
    <property type="entry name" value="EGF_LMN_ATRN"/>
    <property type="match status" value="1"/>
</dbReference>
<accession>A0A4U5LU36</accession>
<dbReference type="PROSITE" id="PS50027">
    <property type="entry name" value="EGF_LAM_2"/>
    <property type="match status" value="1"/>
</dbReference>
<keyword evidence="5" id="KW-0677">Repeat</keyword>
<gene>
    <name evidence="12" type="ORF">L596_029252</name>
</gene>
<keyword evidence="3" id="KW-0272">Extracellular matrix</keyword>
<reference evidence="12 13" key="2">
    <citation type="journal article" date="2019" name="G3 (Bethesda)">
        <title>Hybrid Assembly of the Genome of the Entomopathogenic Nematode Steinernema carpocapsae Identifies the X-Chromosome.</title>
        <authorList>
            <person name="Serra L."/>
            <person name="Macchietto M."/>
            <person name="Macias-Munoz A."/>
            <person name="McGill C.J."/>
            <person name="Rodriguez I.M."/>
            <person name="Rodriguez B."/>
            <person name="Murad R."/>
            <person name="Mortazavi A."/>
        </authorList>
    </citation>
    <scope>NUCLEOTIDE SEQUENCE [LARGE SCALE GENOMIC DNA]</scope>
    <source>
        <strain evidence="12 13">ALL</strain>
    </source>
</reference>
<dbReference type="SUPFAM" id="SSF57196">
    <property type="entry name" value="EGF/Laminin"/>
    <property type="match status" value="1"/>
</dbReference>
<evidence type="ECO:0000256" key="4">
    <source>
        <dbReference type="ARBA" id="ARBA00022729"/>
    </source>
</evidence>
<evidence type="ECO:0000256" key="5">
    <source>
        <dbReference type="ARBA" id="ARBA00022737"/>
    </source>
</evidence>
<dbReference type="GO" id="GO:0009888">
    <property type="term" value="P:tissue development"/>
    <property type="evidence" value="ECO:0007669"/>
    <property type="project" value="TreeGrafter"/>
</dbReference>
<dbReference type="Gene3D" id="2.10.25.10">
    <property type="entry name" value="Laminin"/>
    <property type="match status" value="1"/>
</dbReference>
<feature type="domain" description="Laminin EGF-like" evidence="11">
    <location>
        <begin position="105"/>
        <end position="155"/>
    </location>
</feature>
<keyword evidence="2" id="KW-0964">Secreted</keyword>
<keyword evidence="13" id="KW-1185">Reference proteome</keyword>
<dbReference type="InterPro" id="IPR056863">
    <property type="entry name" value="LMN_ATRN_NET-like_EGF"/>
</dbReference>
<dbReference type="FunFam" id="2.10.25.10:FF:000106">
    <property type="entry name" value="Heparan sulfate proteoglycan 2"/>
    <property type="match status" value="1"/>
</dbReference>
<evidence type="ECO:0000256" key="3">
    <source>
        <dbReference type="ARBA" id="ARBA00022530"/>
    </source>
</evidence>
<dbReference type="Pfam" id="PF00053">
    <property type="entry name" value="EGF_laminin"/>
    <property type="match status" value="1"/>
</dbReference>
<dbReference type="EMBL" id="AZBU02000012">
    <property type="protein sequence ID" value="TKR59607.1"/>
    <property type="molecule type" value="Genomic_DNA"/>
</dbReference>
<comment type="caution">
    <text evidence="12">The sequence shown here is derived from an EMBL/GenBank/DDBJ whole genome shotgun (WGS) entry which is preliminary data.</text>
</comment>
<evidence type="ECO:0000256" key="9">
    <source>
        <dbReference type="ARBA" id="ARBA00023292"/>
    </source>
</evidence>
<evidence type="ECO:0000256" key="2">
    <source>
        <dbReference type="ARBA" id="ARBA00022525"/>
    </source>
</evidence>
<evidence type="ECO:0000256" key="10">
    <source>
        <dbReference type="PROSITE-ProRule" id="PRU00460"/>
    </source>
</evidence>
<dbReference type="Proteomes" id="UP000298663">
    <property type="component" value="Unassembled WGS sequence"/>
</dbReference>
<evidence type="ECO:0000313" key="12">
    <source>
        <dbReference type="EMBL" id="TKR59607.1"/>
    </source>
</evidence>
<dbReference type="InterPro" id="IPR050440">
    <property type="entry name" value="Laminin/Netrin_ECM"/>
</dbReference>
<name>A0A4U5LU36_STECR</name>
<keyword evidence="8" id="KW-0325">Glycoprotein</keyword>
<keyword evidence="9 10" id="KW-0424">Laminin EGF-like domain</keyword>
<keyword evidence="6" id="KW-0084">Basement membrane</keyword>
<comment type="caution">
    <text evidence="10">Lacks conserved residue(s) required for the propagation of feature annotation.</text>
</comment>
<dbReference type="PANTHER" id="PTHR10574">
    <property type="entry name" value="NETRIN/LAMININ-RELATED"/>
    <property type="match status" value="1"/>
</dbReference>
<protein>
    <recommendedName>
        <fullName evidence="11">Laminin EGF-like domain-containing protein</fullName>
    </recommendedName>
</protein>
<evidence type="ECO:0000313" key="13">
    <source>
        <dbReference type="Proteomes" id="UP000298663"/>
    </source>
</evidence>
<keyword evidence="7 10" id="KW-1015">Disulfide bond</keyword>
<dbReference type="GO" id="GO:0005604">
    <property type="term" value="C:basement membrane"/>
    <property type="evidence" value="ECO:0007669"/>
    <property type="project" value="UniProtKB-SubCell"/>
</dbReference>
<feature type="disulfide bond" evidence="10">
    <location>
        <begin position="124"/>
        <end position="133"/>
    </location>
</feature>
<evidence type="ECO:0000256" key="1">
    <source>
        <dbReference type="ARBA" id="ARBA00004302"/>
    </source>
</evidence>
<dbReference type="SMART" id="SM00180">
    <property type="entry name" value="EGF_Lam"/>
    <property type="match status" value="1"/>
</dbReference>
<dbReference type="GO" id="GO:0009887">
    <property type="term" value="P:animal organ morphogenesis"/>
    <property type="evidence" value="ECO:0007669"/>
    <property type="project" value="TreeGrafter"/>
</dbReference>
<comment type="subcellular location">
    <subcellularLocation>
        <location evidence="1">Secreted</location>
        <location evidence="1">Extracellular space</location>
        <location evidence="1">Extracellular matrix</location>
        <location evidence="1">Basement membrane</location>
    </subcellularLocation>
</comment>
<sequence length="177" mass="19325">MRSSEGENQHKKKGGRGWGHGDNRLKRSLVWADLKICDIFIYGLAFESSNGEVPVGSEDAPLVAQKRIVESCACPENFAGYSCESCVKGYRRVNNQLYGGRCEKCNCGGHSEDCDPETGRCLNCQHNTTGDRCERCLDGHYGNPSLGGEAGSCQPCACPSIDNRRVFRPGCLCLHSL</sequence>
<dbReference type="PROSITE" id="PS01248">
    <property type="entry name" value="EGF_LAM_1"/>
    <property type="match status" value="1"/>
</dbReference>
<dbReference type="AlphaFoldDB" id="A0A4U5LU36"/>
<evidence type="ECO:0000259" key="11">
    <source>
        <dbReference type="PROSITE" id="PS50027"/>
    </source>
</evidence>
<dbReference type="CDD" id="cd00055">
    <property type="entry name" value="EGF_Lam"/>
    <property type="match status" value="1"/>
</dbReference>
<dbReference type="OrthoDB" id="10011303at2759"/>
<evidence type="ECO:0000256" key="8">
    <source>
        <dbReference type="ARBA" id="ARBA00023180"/>
    </source>
</evidence>